<keyword evidence="2 6" id="KW-0863">Zinc-finger</keyword>
<evidence type="ECO:0000256" key="7">
    <source>
        <dbReference type="SAM" id="MobiDB-lite"/>
    </source>
</evidence>
<evidence type="ECO:0000259" key="8">
    <source>
        <dbReference type="PROSITE" id="PS50808"/>
    </source>
</evidence>
<dbReference type="SUPFAM" id="SSF57667">
    <property type="entry name" value="beta-beta-alpha zinc fingers"/>
    <property type="match status" value="1"/>
</dbReference>
<dbReference type="Pfam" id="PF02892">
    <property type="entry name" value="zf-BED"/>
    <property type="match status" value="1"/>
</dbReference>
<organism evidence="9 10">
    <name type="scientific">Linum tenue</name>
    <dbReference type="NCBI Taxonomy" id="586396"/>
    <lineage>
        <taxon>Eukaryota</taxon>
        <taxon>Viridiplantae</taxon>
        <taxon>Streptophyta</taxon>
        <taxon>Embryophyta</taxon>
        <taxon>Tracheophyta</taxon>
        <taxon>Spermatophyta</taxon>
        <taxon>Magnoliopsida</taxon>
        <taxon>eudicotyledons</taxon>
        <taxon>Gunneridae</taxon>
        <taxon>Pentapetalae</taxon>
        <taxon>rosids</taxon>
        <taxon>fabids</taxon>
        <taxon>Malpighiales</taxon>
        <taxon>Linaceae</taxon>
        <taxon>Linum</taxon>
    </lineage>
</organism>
<feature type="compositionally biased region" description="Low complexity" evidence="7">
    <location>
        <begin position="22"/>
        <end position="44"/>
    </location>
</feature>
<dbReference type="InterPro" id="IPR052035">
    <property type="entry name" value="ZnF_BED_domain_contain"/>
</dbReference>
<dbReference type="AlphaFoldDB" id="A0AAV0QYR8"/>
<keyword evidence="4" id="KW-0805">Transcription regulation</keyword>
<dbReference type="GO" id="GO:0003677">
    <property type="term" value="F:DNA binding"/>
    <property type="evidence" value="ECO:0007669"/>
    <property type="project" value="InterPro"/>
</dbReference>
<name>A0AAV0QYR8_9ROSI</name>
<evidence type="ECO:0000256" key="1">
    <source>
        <dbReference type="ARBA" id="ARBA00022723"/>
    </source>
</evidence>
<evidence type="ECO:0000313" key="9">
    <source>
        <dbReference type="EMBL" id="CAI0550637.1"/>
    </source>
</evidence>
<dbReference type="InterPro" id="IPR012337">
    <property type="entry name" value="RNaseH-like_sf"/>
</dbReference>
<feature type="compositionally biased region" description="Polar residues" evidence="7">
    <location>
        <begin position="8"/>
        <end position="21"/>
    </location>
</feature>
<keyword evidence="1" id="KW-0479">Metal-binding</keyword>
<evidence type="ECO:0000256" key="6">
    <source>
        <dbReference type="PROSITE-ProRule" id="PRU00027"/>
    </source>
</evidence>
<keyword evidence="10" id="KW-1185">Reference proteome</keyword>
<evidence type="ECO:0000313" key="10">
    <source>
        <dbReference type="Proteomes" id="UP001154282"/>
    </source>
</evidence>
<evidence type="ECO:0000256" key="5">
    <source>
        <dbReference type="ARBA" id="ARBA00023163"/>
    </source>
</evidence>
<evidence type="ECO:0000256" key="3">
    <source>
        <dbReference type="ARBA" id="ARBA00022833"/>
    </source>
</evidence>
<dbReference type="SUPFAM" id="SSF140996">
    <property type="entry name" value="Hermes dimerisation domain"/>
    <property type="match status" value="1"/>
</dbReference>
<dbReference type="InterPro" id="IPR003656">
    <property type="entry name" value="Znf_BED"/>
</dbReference>
<dbReference type="SMART" id="SM00614">
    <property type="entry name" value="ZnF_BED"/>
    <property type="match status" value="1"/>
</dbReference>
<dbReference type="Proteomes" id="UP001154282">
    <property type="component" value="Unassembled WGS sequence"/>
</dbReference>
<comment type="caution">
    <text evidence="9">The sequence shown here is derived from an EMBL/GenBank/DDBJ whole genome shotgun (WGS) entry which is preliminary data.</text>
</comment>
<sequence length="259" mass="28827">MDGATENCALNANDPTVPSNQNGNGNNNGNATATATATANGSGNDALNNGNENVEIILDEDRKLTSDVWPHFVRVKFNVEIKAKCKYCRKRLGGDTSNGTSHLRNHYKTFTQIKIHDGRQRVLGPDYKPTGKSLLSATQFNSDMSRKELCSMIMVHEYPLNIVEHLGFKRFCCSLQPQFTVPCRNTVKRDIFALYGVEMAKLQKVLDGNIGRVAVTTDMWTATNQKMGYMAVTGHFIDNSWKLKNMMLSFVYVPAPHTS</sequence>
<accession>A0AAV0QYR8</accession>
<reference evidence="9" key="1">
    <citation type="submission" date="2022-08" db="EMBL/GenBank/DDBJ databases">
        <authorList>
            <person name="Gutierrez-Valencia J."/>
        </authorList>
    </citation>
    <scope>NUCLEOTIDE SEQUENCE</scope>
</reference>
<dbReference type="PANTHER" id="PTHR46481">
    <property type="entry name" value="ZINC FINGER BED DOMAIN-CONTAINING PROTEIN 4"/>
    <property type="match status" value="1"/>
</dbReference>
<feature type="domain" description="BED-type" evidence="8">
    <location>
        <begin position="63"/>
        <end position="116"/>
    </location>
</feature>
<dbReference type="PANTHER" id="PTHR46481:SF11">
    <property type="entry name" value="ZINC FINGER BED DOMAIN-CONTAINING PROTEIN RICESLEEPER 2-LIKE"/>
    <property type="match status" value="1"/>
</dbReference>
<dbReference type="GO" id="GO:0008270">
    <property type="term" value="F:zinc ion binding"/>
    <property type="evidence" value="ECO:0007669"/>
    <property type="project" value="UniProtKB-KW"/>
</dbReference>
<feature type="region of interest" description="Disordered" evidence="7">
    <location>
        <begin position="1"/>
        <end position="48"/>
    </location>
</feature>
<dbReference type="SUPFAM" id="SSF53098">
    <property type="entry name" value="Ribonuclease H-like"/>
    <property type="match status" value="1"/>
</dbReference>
<keyword evidence="5" id="KW-0804">Transcription</keyword>
<dbReference type="PROSITE" id="PS50808">
    <property type="entry name" value="ZF_BED"/>
    <property type="match status" value="1"/>
</dbReference>
<protein>
    <recommendedName>
        <fullName evidence="8">BED-type domain-containing protein</fullName>
    </recommendedName>
</protein>
<dbReference type="EMBL" id="CAMGYJ010000010">
    <property type="protein sequence ID" value="CAI0550637.1"/>
    <property type="molecule type" value="Genomic_DNA"/>
</dbReference>
<keyword evidence="3" id="KW-0862">Zinc</keyword>
<evidence type="ECO:0000256" key="2">
    <source>
        <dbReference type="ARBA" id="ARBA00022771"/>
    </source>
</evidence>
<proteinExistence type="predicted"/>
<evidence type="ECO:0000256" key="4">
    <source>
        <dbReference type="ARBA" id="ARBA00023015"/>
    </source>
</evidence>
<dbReference type="InterPro" id="IPR036236">
    <property type="entry name" value="Znf_C2H2_sf"/>
</dbReference>
<gene>
    <name evidence="9" type="ORF">LITE_LOCUS45622</name>
</gene>